<dbReference type="InterPro" id="IPR036859">
    <property type="entry name" value="CAP-Gly_dom_sf"/>
</dbReference>
<dbReference type="Gramene" id="KXG22116">
    <property type="protein sequence ID" value="KXG22116"/>
    <property type="gene ID" value="SORBI_3009G156400"/>
</dbReference>
<evidence type="ECO:0000313" key="3">
    <source>
        <dbReference type="Proteomes" id="UP000000768"/>
    </source>
</evidence>
<dbReference type="InterPro" id="IPR032675">
    <property type="entry name" value="LRR_dom_sf"/>
</dbReference>
<dbReference type="Gene3D" id="2.30.30.190">
    <property type="entry name" value="CAP Gly-rich-like domain"/>
    <property type="match status" value="1"/>
</dbReference>
<dbReference type="Gene3D" id="3.80.10.10">
    <property type="entry name" value="Ribonuclease Inhibitor"/>
    <property type="match status" value="1"/>
</dbReference>
<sequence>MGCPPPSRRPVMSSAAGAFRLGQRVHAAGDPGRVGTVRYLGPIEGHAGDWVGFDWDDGAGGRHDGSLAGRRGGTSLPDALRLRYRVQDFTNEEQDEMYVFSASQKRVSVEFVGTDKVQEKLNNFNELPTLDGKFVQGFNTLRLLNLEDITLIHGMNFLEQLHLNNNRLKHVKYPSNLSPDGPLEMQLLCRSNDIDDFCSVDSLNLFPSLRDVRLSDNPIADPAKGGAPRFLYIRLVMGKIESNDPEEIKRLHPRFAELKFFHGIEDSSTSLPQKMASGLMSVTLKCVGPSIGEKQPLTKKLPATTTGCPLPQLLEEDTASLMELGIGSGATIYCCG</sequence>
<organism evidence="2 3">
    <name type="scientific">Sorghum bicolor</name>
    <name type="common">Sorghum</name>
    <name type="synonym">Sorghum vulgare</name>
    <dbReference type="NCBI Taxonomy" id="4558"/>
    <lineage>
        <taxon>Eukaryota</taxon>
        <taxon>Viridiplantae</taxon>
        <taxon>Streptophyta</taxon>
        <taxon>Embryophyta</taxon>
        <taxon>Tracheophyta</taxon>
        <taxon>Spermatophyta</taxon>
        <taxon>Magnoliopsida</taxon>
        <taxon>Liliopsida</taxon>
        <taxon>Poales</taxon>
        <taxon>Poaceae</taxon>
        <taxon>PACMAD clade</taxon>
        <taxon>Panicoideae</taxon>
        <taxon>Andropogonodae</taxon>
        <taxon>Andropogoneae</taxon>
        <taxon>Sorghinae</taxon>
        <taxon>Sorghum</taxon>
    </lineage>
</organism>
<evidence type="ECO:0000313" key="2">
    <source>
        <dbReference type="EMBL" id="KXG22116.1"/>
    </source>
</evidence>
<dbReference type="Proteomes" id="UP000000768">
    <property type="component" value="Chromosome 9"/>
</dbReference>
<evidence type="ECO:0000259" key="1">
    <source>
        <dbReference type="PROSITE" id="PS50245"/>
    </source>
</evidence>
<keyword evidence="3" id="KW-1185">Reference proteome</keyword>
<gene>
    <name evidence="2" type="ORF">SORBI_3009G156400</name>
</gene>
<dbReference type="Pfam" id="PF01302">
    <property type="entry name" value="CAP_GLY"/>
    <property type="match status" value="1"/>
</dbReference>
<dbReference type="SMART" id="SM01052">
    <property type="entry name" value="CAP_GLY"/>
    <property type="match status" value="1"/>
</dbReference>
<dbReference type="eggNOG" id="KOG2982">
    <property type="taxonomic scope" value="Eukaryota"/>
</dbReference>
<dbReference type="InterPro" id="IPR000938">
    <property type="entry name" value="CAP-Gly_domain"/>
</dbReference>
<dbReference type="SUPFAM" id="SSF52058">
    <property type="entry name" value="L domain-like"/>
    <property type="match status" value="1"/>
</dbReference>
<dbReference type="STRING" id="4558.A0A1B6P8Z0"/>
<dbReference type="SUPFAM" id="SSF74924">
    <property type="entry name" value="Cap-Gly domain"/>
    <property type="match status" value="1"/>
</dbReference>
<dbReference type="InParanoid" id="A0A1B6P8Z0"/>
<reference evidence="3" key="2">
    <citation type="journal article" date="2018" name="Plant J.">
        <title>The Sorghum bicolor reference genome: improved assembly, gene annotations, a transcriptome atlas, and signatures of genome organization.</title>
        <authorList>
            <person name="McCormick R.F."/>
            <person name="Truong S.K."/>
            <person name="Sreedasyam A."/>
            <person name="Jenkins J."/>
            <person name="Shu S."/>
            <person name="Sims D."/>
            <person name="Kennedy M."/>
            <person name="Amirebrahimi M."/>
            <person name="Weers B.D."/>
            <person name="McKinley B."/>
            <person name="Mattison A."/>
            <person name="Morishige D.T."/>
            <person name="Grimwood J."/>
            <person name="Schmutz J."/>
            <person name="Mullet J.E."/>
        </authorList>
    </citation>
    <scope>NUCLEOTIDE SEQUENCE [LARGE SCALE GENOMIC DNA]</scope>
    <source>
        <strain evidence="3">cv. BTx623</strain>
    </source>
</reference>
<protein>
    <recommendedName>
        <fullName evidence="1">CAP-Gly domain-containing protein</fullName>
    </recommendedName>
</protein>
<reference evidence="2 3" key="1">
    <citation type="journal article" date="2009" name="Nature">
        <title>The Sorghum bicolor genome and the diversification of grasses.</title>
        <authorList>
            <person name="Paterson A.H."/>
            <person name="Bowers J.E."/>
            <person name="Bruggmann R."/>
            <person name="Dubchak I."/>
            <person name="Grimwood J."/>
            <person name="Gundlach H."/>
            <person name="Haberer G."/>
            <person name="Hellsten U."/>
            <person name="Mitros T."/>
            <person name="Poliakov A."/>
            <person name="Schmutz J."/>
            <person name="Spannagl M."/>
            <person name="Tang H."/>
            <person name="Wang X."/>
            <person name="Wicker T."/>
            <person name="Bharti A.K."/>
            <person name="Chapman J."/>
            <person name="Feltus F.A."/>
            <person name="Gowik U."/>
            <person name="Grigoriev I.V."/>
            <person name="Lyons E."/>
            <person name="Maher C.A."/>
            <person name="Martis M."/>
            <person name="Narechania A."/>
            <person name="Otillar R.P."/>
            <person name="Penning B.W."/>
            <person name="Salamov A.A."/>
            <person name="Wang Y."/>
            <person name="Zhang L."/>
            <person name="Carpita N.C."/>
            <person name="Freeling M."/>
            <person name="Gingle A.R."/>
            <person name="Hash C.T."/>
            <person name="Keller B."/>
            <person name="Klein P."/>
            <person name="Kresovich S."/>
            <person name="McCann M.C."/>
            <person name="Ming R."/>
            <person name="Peterson D.G."/>
            <person name="Mehboob-ur-Rahman"/>
            <person name="Ware D."/>
            <person name="Westhoff P."/>
            <person name="Mayer K.F."/>
            <person name="Messing J."/>
            <person name="Rokhsar D.S."/>
        </authorList>
    </citation>
    <scope>NUCLEOTIDE SEQUENCE [LARGE SCALE GENOMIC DNA]</scope>
    <source>
        <strain evidence="3">cv. BTx623</strain>
    </source>
</reference>
<dbReference type="EMBL" id="CM000768">
    <property type="protein sequence ID" value="KXG22116.1"/>
    <property type="molecule type" value="Genomic_DNA"/>
</dbReference>
<dbReference type="AlphaFoldDB" id="A0A1B6P8Z0"/>
<dbReference type="OMA" id="GMNFLEQ"/>
<feature type="domain" description="CAP-Gly" evidence="1">
    <location>
        <begin position="41"/>
        <end position="71"/>
    </location>
</feature>
<dbReference type="PROSITE" id="PS50245">
    <property type="entry name" value="CAP_GLY_2"/>
    <property type="match status" value="1"/>
</dbReference>
<name>A0A1B6P8Z0_SORBI</name>
<proteinExistence type="predicted"/>
<accession>A0A1B6P8Z0</accession>